<comment type="caution">
    <text evidence="5">The sequence shown here is derived from an EMBL/GenBank/DDBJ whole genome shotgun (WGS) entry which is preliminary data.</text>
</comment>
<dbReference type="Pfam" id="PF00005">
    <property type="entry name" value="ABC_tran"/>
    <property type="match status" value="1"/>
</dbReference>
<comment type="similarity">
    <text evidence="1">Belongs to the ABC transporter superfamily. AI-2 autoinducer porter (TC 3.A.1.2.8) family.</text>
</comment>
<dbReference type="InterPro" id="IPR003593">
    <property type="entry name" value="AAA+_ATPase"/>
</dbReference>
<dbReference type="EMBL" id="WTQJ01002297">
    <property type="protein sequence ID" value="MWR18152.1"/>
    <property type="molecule type" value="Genomic_DNA"/>
</dbReference>
<evidence type="ECO:0000313" key="6">
    <source>
        <dbReference type="Proteomes" id="UP000430387"/>
    </source>
</evidence>
<dbReference type="Gene3D" id="3.40.50.300">
    <property type="entry name" value="P-loop containing nucleotide triphosphate hydrolases"/>
    <property type="match status" value="1"/>
</dbReference>
<reference evidence="5 6" key="1">
    <citation type="submission" date="2019-12" db="EMBL/GenBank/DDBJ databases">
        <title>Enteriobacteria Tanzani isolates_8377-8380.</title>
        <authorList>
            <person name="Subbiah M."/>
            <person name="Call D."/>
        </authorList>
    </citation>
    <scope>NUCLEOTIDE SEQUENCE [LARGE SCALE GENOMIC DNA]</scope>
    <source>
        <strain evidence="5 6">8380wG1</strain>
    </source>
</reference>
<dbReference type="CDD" id="cd03216">
    <property type="entry name" value="ABC_Carb_Monos_I"/>
    <property type="match status" value="1"/>
</dbReference>
<organism evidence="5 6">
    <name type="scientific">Escherichia coli</name>
    <dbReference type="NCBI Taxonomy" id="562"/>
    <lineage>
        <taxon>Bacteria</taxon>
        <taxon>Pseudomonadati</taxon>
        <taxon>Pseudomonadota</taxon>
        <taxon>Gammaproteobacteria</taxon>
        <taxon>Enterobacterales</taxon>
        <taxon>Enterobacteriaceae</taxon>
        <taxon>Escherichia</taxon>
    </lineage>
</organism>
<proteinExistence type="inferred from homology"/>
<accession>A0A6D0IN66</accession>
<evidence type="ECO:0000256" key="2">
    <source>
        <dbReference type="ARBA" id="ARBA00022741"/>
    </source>
</evidence>
<dbReference type="SMART" id="SM00382">
    <property type="entry name" value="AAA"/>
    <property type="match status" value="1"/>
</dbReference>
<dbReference type="InterPro" id="IPR050107">
    <property type="entry name" value="ABC_carbohydrate_import_ATPase"/>
</dbReference>
<evidence type="ECO:0000256" key="1">
    <source>
        <dbReference type="ARBA" id="ARBA00009404"/>
    </source>
</evidence>
<dbReference type="Proteomes" id="UP000430387">
    <property type="component" value="Unassembled WGS sequence"/>
</dbReference>
<evidence type="ECO:0000313" key="5">
    <source>
        <dbReference type="EMBL" id="MWR18152.1"/>
    </source>
</evidence>
<dbReference type="PANTHER" id="PTHR43790">
    <property type="entry name" value="CARBOHYDRATE TRANSPORT ATP-BINDING PROTEIN MG119-RELATED"/>
    <property type="match status" value="1"/>
</dbReference>
<dbReference type="GO" id="GO:0016887">
    <property type="term" value="F:ATP hydrolysis activity"/>
    <property type="evidence" value="ECO:0007669"/>
    <property type="project" value="InterPro"/>
</dbReference>
<dbReference type="AlphaFoldDB" id="A0A6D0IN66"/>
<protein>
    <submittedName>
        <fullName evidence="5">ATP-binding cassette domain-containing protein</fullName>
    </submittedName>
</protein>
<dbReference type="GO" id="GO:0005524">
    <property type="term" value="F:ATP binding"/>
    <property type="evidence" value="ECO:0007669"/>
    <property type="project" value="UniProtKB-KW"/>
</dbReference>
<dbReference type="InterPro" id="IPR027417">
    <property type="entry name" value="P-loop_NTPase"/>
</dbReference>
<keyword evidence="2" id="KW-0547">Nucleotide-binding</keyword>
<dbReference type="PANTHER" id="PTHR43790:SF2">
    <property type="entry name" value="AUTOINDUCER 2 IMPORT ATP-BINDING PROTEIN LSRA"/>
    <property type="match status" value="1"/>
</dbReference>
<feature type="non-terminal residue" evidence="5">
    <location>
        <position position="196"/>
    </location>
</feature>
<evidence type="ECO:0000256" key="3">
    <source>
        <dbReference type="ARBA" id="ARBA00022840"/>
    </source>
</evidence>
<evidence type="ECO:0000259" key="4">
    <source>
        <dbReference type="PROSITE" id="PS50893"/>
    </source>
</evidence>
<feature type="non-terminal residue" evidence="5">
    <location>
        <position position="1"/>
    </location>
</feature>
<name>A0A6D0IN66_ECOLX</name>
<gene>
    <name evidence="5" type="ORF">GQA06_30725</name>
</gene>
<feature type="domain" description="ABC transporter" evidence="4">
    <location>
        <begin position="1"/>
        <end position="196"/>
    </location>
</feature>
<keyword evidence="3 5" id="KW-0067">ATP-binding</keyword>
<dbReference type="PROSITE" id="PS50893">
    <property type="entry name" value="ABC_TRANSPORTER_2"/>
    <property type="match status" value="1"/>
</dbReference>
<dbReference type="SUPFAM" id="SSF52540">
    <property type="entry name" value="P-loop containing nucleoside triphosphate hydrolases"/>
    <property type="match status" value="1"/>
</dbReference>
<sequence>LKGIDFTLHQGEVHALLGGNGAGKSTLMKIIAGITPADSGTLKIGGNNYARLTPVHAHQLGIYLVPQEPLLFPSLSIKENILFGLAKKQLSMQKMKNLLAALGCQFDLHSLAGSLDVADRQMVEILRGLMRDSRILILDEPTASLTPAETERLFSRLQELLATGVGIVFISHKLPEIRQIADRISVMRDGTIALSG</sequence>
<dbReference type="InterPro" id="IPR003439">
    <property type="entry name" value="ABC_transporter-like_ATP-bd"/>
</dbReference>